<feature type="domain" description="Trimeric autotransporter adhesin YadA-like head" evidence="13">
    <location>
        <begin position="135"/>
        <end position="156"/>
    </location>
</feature>
<dbReference type="InterPro" id="IPR011049">
    <property type="entry name" value="Serralysin-like_metalloprot_C"/>
</dbReference>
<evidence type="ECO:0000256" key="7">
    <source>
        <dbReference type="ARBA" id="ARBA00022729"/>
    </source>
</evidence>
<sequence>MNKSYVSVWNEALGSWVAASENTTARGKRSKSRLSVVATGTLLAIVIGVPTGVSAASLSTPAAATNGKKTANPSAVGNDSTALGAGAVAGSDGSTALGAGATTTGITNWNAAITGNRRTDGLGVDASKLTELGVATAVGTNTSASSYGGTALGNNSTASGTGAVAVGGFNQALGRNSTSVGTGAYSAGLQSQAIGSFSVANNDRANAIGTLATSTGVDATAIGTSAAASGARAIALGSALTTDLTGNLDSLQNTTNNTKASGSDAIAIGTNSNATGSTAVALGLSARATNTNSIAIGNGATANFGGSVALGSGSLTSATAPTGTGFLTNAVAPNSEVSVGSASSTRRITNVSSGSAGTDAVNVSQLIVEDGKVNSQGAATAAALGGGASYNSTTGAISAPSYSVGGTTVGTVSAAITDLDGRTTQNTTNISGLAAGTLGLVKQDAGTKAITMASSTGGTSVDFTGTDGARTLAGVKAGMLSADSTEAVNGSQLYATNTRVSEAEGNITTIDGRVTTAEGNISNIDGRVTNVEGSVTNLSTQLDNGEVGLVKQDAETNAITVASDKAGTSVDFTGTDGARTLSGVKAATLSADSTEAVNGSQLYTTNTRVTEAEGNIAQNTSDIADNRTAISGIDGRMTTAEGNIATIDGRVTTAEGNITTIDGRMTTAEGNISNIDGRVTNVEGSVTNLTQQLGSGELGLVKQDAETNAITVASDKAGMSVDFTGTDGARALSGVKAGTLAADSTEAVNGSQLYATNTRVTEAEGNISQNTSDIADNRTAITNIDGRMTTAEGNITTIDGRMTTAEGNISNIDGRVTTAEGNIGNIDGRVTNVEGSVTNLTQQLGSGELGLVKQDAETNAITVASDKAGMSVDLTGTDGARTLSGVKAATLSADSTEAVNGSQLYATNTRVTEAEGNIAQNTSDIADNRTAISGIDGRMTTAEGNISNIDGRVTTAEGNIGNIDGRVTNVEGSVTNLTQQLGSGELGLVKQDAETNAITVASDKAGMSVDFTGTDGARTLSGVKAATLSADSTEAVNGSQLYATNTRVTEAEGNITNIDGRVTTAEGNISNIDGRVTNVEGSVTNLTQQLGSGELGLVKQDAETNAITVASDKAGMSVDLTGTDGARTLSGVKAATLSADSTEAVNGSQLFTTNTRVTEAEGNIAQNTSDIADNRTAITNIDGRMTTAEGNITTIDSRVTTTEGNITTIDGRVTTAEGNISNIDGRVTNVEGSVTNLTQQLGSGEVGLVKQDAETNAITVASDKAGTSVDFAGTDGARTLSGVKAATLSADSTEAVNGSQLYTTNTRVTEAEGNIAQNASDIADNRTAITNIDGRMTTAEGNITTIDSRVTTTESNISNIDGRVTNVEGSVTNLSTQLTNGEVGLVKQDADSRNITVAKDTDGTLVSLSGTAGNRTVTGVAAGAVNASSVDAINGSQLYYNAASLASALGGGATVNADGTISAPNYSVDGKTVSNMGDAISNIDGRTTQNANQIGALNTVMNGISSGNGIMYFHTNSSQPDSIASGIDSVAIGGGANASAKNSVALGANSVADRADTVSVGASGAERQITNVAAGTADTDAVNVGQLKSAGIVDSNGNVNTAVSYDHNADGSTNYNGMTLGNGVDGGTVIHNVAAGEAPTDAVNMSQLNSVVNNAAAAASNPMFSADGNRDTQAATSSGTSSVAAGASASAAGSQAVAMGANASATAQNSVALGAGSTADRDNSVSVGSTGSERQITNVAAGTAPTDAVNLSQMNNSLSQGVQQANSYTDQRVNATNQAVNDLAKNAYSGIAAATALTMIPEVDVGKKISFGIGASTYHGYQAVALGGTARITENIKVKAGVGMSSGGTTAGIGASYQW</sequence>
<feature type="domain" description="Trimeric autotransporter adhesin YadA-like head" evidence="13">
    <location>
        <begin position="260"/>
        <end position="285"/>
    </location>
</feature>
<feature type="domain" description="Trimeric autotransporter adhesin YadA-like stalk" evidence="14">
    <location>
        <begin position="1281"/>
        <end position="1322"/>
    </location>
</feature>
<feature type="domain" description="Trimeric autotransporter adhesin YadA-like stalk" evidence="14">
    <location>
        <begin position="1417"/>
        <end position="1459"/>
    </location>
</feature>
<feature type="domain" description="Trimeric autotransporter adhesin YadA-like head" evidence="13">
    <location>
        <begin position="158"/>
        <end position="184"/>
    </location>
</feature>
<dbReference type="InterPro" id="IPR024973">
    <property type="entry name" value="ESPR"/>
</dbReference>
<keyword evidence="9 11" id="KW-0472">Membrane</keyword>
<dbReference type="Pfam" id="PF13018">
    <property type="entry name" value="ESPR"/>
    <property type="match status" value="1"/>
</dbReference>
<keyword evidence="6 11" id="KW-0812">Transmembrane</keyword>
<dbReference type="Pfam" id="PF05662">
    <property type="entry name" value="YadA_stalk"/>
    <property type="match status" value="12"/>
</dbReference>
<accession>A0ABM8NKV7</accession>
<organism evidence="16 17">
    <name type="scientific">Paraburkholderia metrosideri</name>
    <dbReference type="NCBI Taxonomy" id="580937"/>
    <lineage>
        <taxon>Bacteria</taxon>
        <taxon>Pseudomonadati</taxon>
        <taxon>Pseudomonadota</taxon>
        <taxon>Betaproteobacteria</taxon>
        <taxon>Burkholderiales</taxon>
        <taxon>Burkholderiaceae</taxon>
        <taxon>Paraburkholderia</taxon>
    </lineage>
</organism>
<dbReference type="CDD" id="cd12820">
    <property type="entry name" value="LbR_YadA-like"/>
    <property type="match status" value="1"/>
</dbReference>
<evidence type="ECO:0000313" key="16">
    <source>
        <dbReference type="EMBL" id="CAD6530719.1"/>
    </source>
</evidence>
<evidence type="ECO:0000256" key="1">
    <source>
        <dbReference type="ARBA" id="ARBA00004241"/>
    </source>
</evidence>
<evidence type="ECO:0000313" key="17">
    <source>
        <dbReference type="Proteomes" id="UP000598032"/>
    </source>
</evidence>
<dbReference type="Gene3D" id="2.60.40.4050">
    <property type="match status" value="1"/>
</dbReference>
<keyword evidence="7" id="KW-0732">Signal</keyword>
<feature type="domain" description="Trimeric autotransporter adhesin YadA-like stalk" evidence="14">
    <location>
        <begin position="582"/>
        <end position="624"/>
    </location>
</feature>
<feature type="domain" description="Trimeric autotransporter adhesin YadA-like head" evidence="13">
    <location>
        <begin position="1678"/>
        <end position="1703"/>
    </location>
</feature>
<evidence type="ECO:0000256" key="10">
    <source>
        <dbReference type="ARBA" id="ARBA00023237"/>
    </source>
</evidence>
<dbReference type="RefSeq" id="WP_201642494.1">
    <property type="nucleotide sequence ID" value="NZ_CAJHCP010000005.1"/>
</dbReference>
<dbReference type="Gene3D" id="1.20.5.340">
    <property type="match status" value="4"/>
</dbReference>
<dbReference type="Gene3D" id="6.10.250.2040">
    <property type="match status" value="1"/>
</dbReference>
<evidence type="ECO:0000256" key="3">
    <source>
        <dbReference type="ARBA" id="ARBA00005848"/>
    </source>
</evidence>
<proteinExistence type="inferred from homology"/>
<keyword evidence="8" id="KW-0653">Protein transport</keyword>
<keyword evidence="11" id="KW-1133">Transmembrane helix</keyword>
<dbReference type="SUPFAM" id="SSF54523">
    <property type="entry name" value="Pili subunits"/>
    <property type="match status" value="1"/>
</dbReference>
<dbReference type="Gene3D" id="3.30.1300.30">
    <property type="entry name" value="GSPII I/J protein-like"/>
    <property type="match status" value="1"/>
</dbReference>
<dbReference type="Gene3D" id="1.20.5.170">
    <property type="match status" value="7"/>
</dbReference>
<evidence type="ECO:0000256" key="4">
    <source>
        <dbReference type="ARBA" id="ARBA00022448"/>
    </source>
</evidence>
<feature type="domain" description="ESPR" evidence="15">
    <location>
        <begin position="1"/>
        <end position="44"/>
    </location>
</feature>
<dbReference type="InterPro" id="IPR045584">
    <property type="entry name" value="Pilin-like"/>
</dbReference>
<feature type="domain" description="Trimeric autotransporter adhesin YadA-like head" evidence="13">
    <location>
        <begin position="75"/>
        <end position="101"/>
    </location>
</feature>
<evidence type="ECO:0000259" key="15">
    <source>
        <dbReference type="Pfam" id="PF13018"/>
    </source>
</evidence>
<feature type="domain" description="Trimeric autotransporter adhesin YadA-like stalk" evidence="14">
    <location>
        <begin position="884"/>
        <end position="926"/>
    </location>
</feature>
<name>A0ABM8NKV7_9BURK</name>
<feature type="transmembrane region" description="Helical" evidence="11">
    <location>
        <begin position="34"/>
        <end position="53"/>
    </location>
</feature>
<keyword evidence="17" id="KW-1185">Reference proteome</keyword>
<evidence type="ECO:0000259" key="13">
    <source>
        <dbReference type="Pfam" id="PF05658"/>
    </source>
</evidence>
<gene>
    <name evidence="16" type="primary">smc_2</name>
    <name evidence="16" type="ORF">LMG28140_02388</name>
</gene>
<feature type="domain" description="Trimeric autotransporter adhesin YadA-like stalk" evidence="14">
    <location>
        <begin position="1130"/>
        <end position="1172"/>
    </location>
</feature>
<keyword evidence="4" id="KW-0813">Transport</keyword>
<protein>
    <submittedName>
        <fullName evidence="16">Chromosome partition protein Smc</fullName>
    </submittedName>
</protein>
<evidence type="ECO:0000256" key="8">
    <source>
        <dbReference type="ARBA" id="ARBA00022927"/>
    </source>
</evidence>
<reference evidence="16 17" key="1">
    <citation type="submission" date="2020-10" db="EMBL/GenBank/DDBJ databases">
        <authorList>
            <person name="Peeters C."/>
        </authorList>
    </citation>
    <scope>NUCLEOTIDE SEQUENCE [LARGE SCALE GENOMIC DNA]</scope>
    <source>
        <strain evidence="16 17">LMG 28140</strain>
    </source>
</reference>
<feature type="domain" description="Trimeric autotransporter adhesin YadA-like C-terminal membrane anchor" evidence="12">
    <location>
        <begin position="1801"/>
        <end position="1859"/>
    </location>
</feature>
<dbReference type="Gene3D" id="2.150.10.10">
    <property type="entry name" value="Serralysin-like metalloprotease, C-terminal"/>
    <property type="match status" value="3"/>
</dbReference>
<comment type="caution">
    <text evidence="16">The sequence shown here is derived from an EMBL/GenBank/DDBJ whole genome shotgun (WGS) entry which is preliminary data.</text>
</comment>
<dbReference type="EMBL" id="CAJHCP010000005">
    <property type="protein sequence ID" value="CAD6530719.1"/>
    <property type="molecule type" value="Genomic_DNA"/>
</dbReference>
<feature type="domain" description="Trimeric autotransporter adhesin YadA-like stalk" evidence="14">
    <location>
        <begin position="1735"/>
        <end position="1775"/>
    </location>
</feature>
<feature type="domain" description="Trimeric autotransporter adhesin YadA-like head" evidence="13">
    <location>
        <begin position="288"/>
        <end position="314"/>
    </location>
</feature>
<feature type="domain" description="Trimeric autotransporter adhesin YadA-like stalk" evidence="14">
    <location>
        <begin position="1568"/>
        <end position="1593"/>
    </location>
</feature>
<feature type="domain" description="Trimeric autotransporter adhesin YadA-like stalk" evidence="14">
    <location>
        <begin position="733"/>
        <end position="775"/>
    </location>
</feature>
<evidence type="ECO:0000256" key="2">
    <source>
        <dbReference type="ARBA" id="ARBA00004442"/>
    </source>
</evidence>
<keyword evidence="10" id="KW-0998">Cell outer membrane</keyword>
<feature type="domain" description="Trimeric autotransporter adhesin YadA-like stalk" evidence="14">
    <location>
        <begin position="1021"/>
        <end position="1058"/>
    </location>
</feature>
<dbReference type="InterPro" id="IPR008635">
    <property type="entry name" value="Coiled_stalk_dom"/>
</dbReference>
<keyword evidence="5" id="KW-1134">Transmembrane beta strand</keyword>
<dbReference type="Gene3D" id="1.20.5.2280">
    <property type="match status" value="1"/>
</dbReference>
<comment type="subcellular location">
    <subcellularLocation>
        <location evidence="2">Cell outer membrane</location>
    </subcellularLocation>
    <subcellularLocation>
        <location evidence="1">Cell surface</location>
    </subcellularLocation>
</comment>
<feature type="domain" description="Trimeric autotransporter adhesin YadA-like stalk" evidence="14">
    <location>
        <begin position="347"/>
        <end position="366"/>
    </location>
</feature>
<feature type="domain" description="Trimeric autotransporter adhesin YadA-like head" evidence="13">
    <location>
        <begin position="215"/>
        <end position="238"/>
    </location>
</feature>
<feature type="domain" description="Trimeric autotransporter adhesin YadA-like stalk" evidence="14">
    <location>
        <begin position="1630"/>
        <end position="1661"/>
    </location>
</feature>
<dbReference type="Pfam" id="PF03895">
    <property type="entry name" value="YadA_anchor"/>
    <property type="match status" value="1"/>
</dbReference>
<evidence type="ECO:0000256" key="6">
    <source>
        <dbReference type="ARBA" id="ARBA00022692"/>
    </source>
</evidence>
<dbReference type="Proteomes" id="UP000598032">
    <property type="component" value="Unassembled WGS sequence"/>
</dbReference>
<feature type="domain" description="Trimeric autotransporter adhesin YadA-like stalk" evidence="14">
    <location>
        <begin position="474"/>
        <end position="509"/>
    </location>
</feature>
<feature type="domain" description="Trimeric autotransporter adhesin YadA-like head" evidence="13">
    <location>
        <begin position="1524"/>
        <end position="1550"/>
    </location>
</feature>
<comment type="similarity">
    <text evidence="3">Belongs to the autotransporter-2 (AT-2) (TC 1.B.40) family.</text>
</comment>
<dbReference type="SUPFAM" id="SSF101967">
    <property type="entry name" value="Adhesin YadA, collagen-binding domain"/>
    <property type="match status" value="5"/>
</dbReference>
<evidence type="ECO:0000259" key="12">
    <source>
        <dbReference type="Pfam" id="PF03895"/>
    </source>
</evidence>
<dbReference type="InterPro" id="IPR005594">
    <property type="entry name" value="YadA_C"/>
</dbReference>
<evidence type="ECO:0000256" key="11">
    <source>
        <dbReference type="SAM" id="Phobius"/>
    </source>
</evidence>
<evidence type="ECO:0000256" key="9">
    <source>
        <dbReference type="ARBA" id="ARBA00023136"/>
    </source>
</evidence>
<dbReference type="InterPro" id="IPR008640">
    <property type="entry name" value="Adhesin_Head_dom"/>
</dbReference>
<evidence type="ECO:0000259" key="14">
    <source>
        <dbReference type="Pfam" id="PF05662"/>
    </source>
</evidence>
<feature type="domain" description="Trimeric autotransporter adhesin YadA-like head" evidence="13">
    <location>
        <begin position="1705"/>
        <end position="1729"/>
    </location>
</feature>
<evidence type="ECO:0000256" key="5">
    <source>
        <dbReference type="ARBA" id="ARBA00022452"/>
    </source>
</evidence>
<dbReference type="Pfam" id="PF05658">
    <property type="entry name" value="YadA_head"/>
    <property type="match status" value="9"/>
</dbReference>